<dbReference type="Proteomes" id="UP000789405">
    <property type="component" value="Unassembled WGS sequence"/>
</dbReference>
<evidence type="ECO:0000313" key="2">
    <source>
        <dbReference type="Proteomes" id="UP000789405"/>
    </source>
</evidence>
<feature type="non-terminal residue" evidence="1">
    <location>
        <position position="111"/>
    </location>
</feature>
<dbReference type="OrthoDB" id="2437624at2759"/>
<accession>A0A9N9K4R5</accession>
<protein>
    <submittedName>
        <fullName evidence="1">316_t:CDS:1</fullName>
    </submittedName>
</protein>
<evidence type="ECO:0000313" key="1">
    <source>
        <dbReference type="EMBL" id="CAG8808862.1"/>
    </source>
</evidence>
<name>A0A9N9K4R5_9GLOM</name>
<reference evidence="1" key="1">
    <citation type="submission" date="2021-06" db="EMBL/GenBank/DDBJ databases">
        <authorList>
            <person name="Kallberg Y."/>
            <person name="Tangrot J."/>
            <person name="Rosling A."/>
        </authorList>
    </citation>
    <scope>NUCLEOTIDE SEQUENCE</scope>
    <source>
        <strain evidence="1">MA453B</strain>
    </source>
</reference>
<organism evidence="1 2">
    <name type="scientific">Dentiscutata erythropus</name>
    <dbReference type="NCBI Taxonomy" id="1348616"/>
    <lineage>
        <taxon>Eukaryota</taxon>
        <taxon>Fungi</taxon>
        <taxon>Fungi incertae sedis</taxon>
        <taxon>Mucoromycota</taxon>
        <taxon>Glomeromycotina</taxon>
        <taxon>Glomeromycetes</taxon>
        <taxon>Diversisporales</taxon>
        <taxon>Gigasporaceae</taxon>
        <taxon>Dentiscutata</taxon>
    </lineage>
</organism>
<gene>
    <name evidence="1" type="ORF">DERYTH_LOCUS24974</name>
</gene>
<proteinExistence type="predicted"/>
<dbReference type="AlphaFoldDB" id="A0A9N9K4R5"/>
<feature type="non-terminal residue" evidence="1">
    <location>
        <position position="1"/>
    </location>
</feature>
<comment type="caution">
    <text evidence="1">The sequence shown here is derived from an EMBL/GenBank/DDBJ whole genome shotgun (WGS) entry which is preliminary data.</text>
</comment>
<dbReference type="EMBL" id="CAJVPY010044311">
    <property type="protein sequence ID" value="CAG8808862.1"/>
    <property type="molecule type" value="Genomic_DNA"/>
</dbReference>
<keyword evidence="2" id="KW-1185">Reference proteome</keyword>
<sequence length="111" mass="13045">ESKIYDLILEDDGQNSLDSFKSNDDSKEDIYYMNKVDNFEKDFEYKFHYGIFIKLDEKFLPTKWYKITISEVDKFLAEIHNNVITLTKNKSIEACDYNVTFKSEKAAEAGT</sequence>